<name>A0A5S9RA14_MYCVN</name>
<dbReference type="EMBL" id="CACSIP010000055">
    <property type="protein sequence ID" value="CAA0134541.1"/>
    <property type="molecule type" value="Genomic_DNA"/>
</dbReference>
<dbReference type="AlphaFoldDB" id="A0A5S9RA14"/>
<evidence type="ECO:0000256" key="1">
    <source>
        <dbReference type="SAM" id="MobiDB-lite"/>
    </source>
</evidence>
<reference evidence="2 3" key="1">
    <citation type="submission" date="2019-11" db="EMBL/GenBank/DDBJ databases">
        <authorList>
            <person name="Holert J."/>
        </authorList>
    </citation>
    <scope>NUCLEOTIDE SEQUENCE [LARGE SCALE GENOMIC DNA]</scope>
    <source>
        <strain evidence="2">BC8_1</strain>
    </source>
</reference>
<proteinExistence type="predicted"/>
<feature type="region of interest" description="Disordered" evidence="1">
    <location>
        <begin position="57"/>
        <end position="91"/>
    </location>
</feature>
<gene>
    <name evidence="2" type="ORF">AELLOGFF_06375</name>
</gene>
<sequence>MGNRVTVRVVDSVVGLTRGSEMTVEVTDVVRRRVAKGIYKVVDDHRAGAHVHVAMPADVDEPPSDEPPPPPASVQELYPDEPPAGNASKDEWLSFLARQGIDVPLDEEGETPGRDGLKMLWQQVTGGS</sequence>
<organism evidence="2 3">
    <name type="scientific">Mycolicibacterium vanbaalenii</name>
    <name type="common">Mycobacterium vanbaalenii</name>
    <dbReference type="NCBI Taxonomy" id="110539"/>
    <lineage>
        <taxon>Bacteria</taxon>
        <taxon>Bacillati</taxon>
        <taxon>Actinomycetota</taxon>
        <taxon>Actinomycetes</taxon>
        <taxon>Mycobacteriales</taxon>
        <taxon>Mycobacteriaceae</taxon>
        <taxon>Mycolicibacterium</taxon>
    </lineage>
</organism>
<evidence type="ECO:0000313" key="3">
    <source>
        <dbReference type="Proteomes" id="UP000430146"/>
    </source>
</evidence>
<evidence type="ECO:0000313" key="2">
    <source>
        <dbReference type="EMBL" id="CAA0134541.1"/>
    </source>
</evidence>
<feature type="region of interest" description="Disordered" evidence="1">
    <location>
        <begin position="103"/>
        <end position="128"/>
    </location>
</feature>
<protein>
    <submittedName>
        <fullName evidence="2">Uncharacterized protein</fullName>
    </submittedName>
</protein>
<dbReference type="Proteomes" id="UP000430146">
    <property type="component" value="Unassembled WGS sequence"/>
</dbReference>
<keyword evidence="3" id="KW-1185">Reference proteome</keyword>
<accession>A0A5S9RA14</accession>